<dbReference type="InterPro" id="IPR038884">
    <property type="entry name" value="CFAP61"/>
</dbReference>
<reference evidence="3" key="1">
    <citation type="journal article" date="2013" name="Nature">
        <title>Pan genome of the phytoplankton Emiliania underpins its global distribution.</title>
        <authorList>
            <person name="Read B.A."/>
            <person name="Kegel J."/>
            <person name="Klute M.J."/>
            <person name="Kuo A."/>
            <person name="Lefebvre S.C."/>
            <person name="Maumus F."/>
            <person name="Mayer C."/>
            <person name="Miller J."/>
            <person name="Monier A."/>
            <person name="Salamov A."/>
            <person name="Young J."/>
            <person name="Aguilar M."/>
            <person name="Claverie J.M."/>
            <person name="Frickenhaus S."/>
            <person name="Gonzalez K."/>
            <person name="Herman E.K."/>
            <person name="Lin Y.C."/>
            <person name="Napier J."/>
            <person name="Ogata H."/>
            <person name="Sarno A.F."/>
            <person name="Shmutz J."/>
            <person name="Schroeder D."/>
            <person name="de Vargas C."/>
            <person name="Verret F."/>
            <person name="von Dassow P."/>
            <person name="Valentin K."/>
            <person name="Van de Peer Y."/>
            <person name="Wheeler G."/>
            <person name="Dacks J.B."/>
            <person name="Delwiche C.F."/>
            <person name="Dyhrman S.T."/>
            <person name="Glockner G."/>
            <person name="John U."/>
            <person name="Richards T."/>
            <person name="Worden A.Z."/>
            <person name="Zhang X."/>
            <person name="Grigoriev I.V."/>
            <person name="Allen A.E."/>
            <person name="Bidle K."/>
            <person name="Borodovsky M."/>
            <person name="Bowler C."/>
            <person name="Brownlee C."/>
            <person name="Cock J.M."/>
            <person name="Elias M."/>
            <person name="Gladyshev V.N."/>
            <person name="Groth M."/>
            <person name="Guda C."/>
            <person name="Hadaegh A."/>
            <person name="Iglesias-Rodriguez M.D."/>
            <person name="Jenkins J."/>
            <person name="Jones B.M."/>
            <person name="Lawson T."/>
            <person name="Leese F."/>
            <person name="Lindquist E."/>
            <person name="Lobanov A."/>
            <person name="Lomsadze A."/>
            <person name="Malik S.B."/>
            <person name="Marsh M.E."/>
            <person name="Mackinder L."/>
            <person name="Mock T."/>
            <person name="Mueller-Roeber B."/>
            <person name="Pagarete A."/>
            <person name="Parker M."/>
            <person name="Probert I."/>
            <person name="Quesneville H."/>
            <person name="Raines C."/>
            <person name="Rensing S.A."/>
            <person name="Riano-Pachon D.M."/>
            <person name="Richier S."/>
            <person name="Rokitta S."/>
            <person name="Shiraiwa Y."/>
            <person name="Soanes D.M."/>
            <person name="van der Giezen M."/>
            <person name="Wahlund T.M."/>
            <person name="Williams B."/>
            <person name="Wilson W."/>
            <person name="Wolfe G."/>
            <person name="Wurch L.L."/>
        </authorList>
    </citation>
    <scope>NUCLEOTIDE SEQUENCE</scope>
</reference>
<dbReference type="PANTHER" id="PTHR21178">
    <property type="entry name" value="CILIA- AND FLAGELLA-ASSOCIATED PROTEIN 61"/>
    <property type="match status" value="1"/>
</dbReference>
<dbReference type="RefSeq" id="XP_005756744.1">
    <property type="nucleotide sequence ID" value="XM_005756687.1"/>
</dbReference>
<evidence type="ECO:0000313" key="3">
    <source>
        <dbReference type="Proteomes" id="UP000013827"/>
    </source>
</evidence>
<dbReference type="AlphaFoldDB" id="A0A0D3HZ80"/>
<reference evidence="2" key="2">
    <citation type="submission" date="2024-10" db="UniProtKB">
        <authorList>
            <consortium name="EnsemblProtists"/>
        </authorList>
    </citation>
    <scope>IDENTIFICATION</scope>
</reference>
<dbReference type="InterPro" id="IPR032151">
    <property type="entry name" value="CFAP61_N"/>
</dbReference>
<name>A0A0D3HZ80_EMIH1</name>
<dbReference type="HOGENOM" id="CLU_2044224_0_0_1"/>
<sequence length="121" mass="13112">MSVAVRRAEFEDRLGIEALITDEDRTRFGALDVATLLETATLGITAVDERGQVVGYAALSDAPGRPEVDPAQWPEWFRGIVGEVQLGVTNSAWLALFVCHPAARAEVAENVMRTAFATLPE</sequence>
<dbReference type="PANTHER" id="PTHR21178:SF8">
    <property type="entry name" value="CILIA- AND FLAGELLA-ASSOCIATED PROTEIN 61"/>
    <property type="match status" value="1"/>
</dbReference>
<dbReference type="PaxDb" id="2903-EOD04315"/>
<dbReference type="Pfam" id="PF16092">
    <property type="entry name" value="CFAP61_N"/>
    <property type="match status" value="1"/>
</dbReference>
<dbReference type="Proteomes" id="UP000013827">
    <property type="component" value="Unassembled WGS sequence"/>
</dbReference>
<dbReference type="GeneID" id="17250465"/>
<protein>
    <recommendedName>
        <fullName evidence="1">Cilia- and flagella-associated protein 61 N-terminal domain-containing protein</fullName>
    </recommendedName>
</protein>
<organism evidence="2 3">
    <name type="scientific">Emiliania huxleyi (strain CCMP1516)</name>
    <dbReference type="NCBI Taxonomy" id="280463"/>
    <lineage>
        <taxon>Eukaryota</taxon>
        <taxon>Haptista</taxon>
        <taxon>Haptophyta</taxon>
        <taxon>Prymnesiophyceae</taxon>
        <taxon>Isochrysidales</taxon>
        <taxon>Noelaerhabdaceae</taxon>
        <taxon>Emiliania</taxon>
    </lineage>
</organism>
<accession>A0A0D3HZ80</accession>
<dbReference type="EnsemblProtists" id="EOD04315">
    <property type="protein sequence ID" value="EOD04315"/>
    <property type="gene ID" value="EMIHUDRAFT_125390"/>
</dbReference>
<evidence type="ECO:0000259" key="1">
    <source>
        <dbReference type="Pfam" id="PF16092"/>
    </source>
</evidence>
<dbReference type="STRING" id="2903.R1CPU2"/>
<proteinExistence type="predicted"/>
<feature type="domain" description="Cilia- and flagella-associated protein 61 N-terminal" evidence="1">
    <location>
        <begin position="5"/>
        <end position="121"/>
    </location>
</feature>
<keyword evidence="3" id="KW-1185">Reference proteome</keyword>
<dbReference type="KEGG" id="ehx:EMIHUDRAFT_125390"/>
<evidence type="ECO:0000313" key="2">
    <source>
        <dbReference type="EnsemblProtists" id="EOD04315"/>
    </source>
</evidence>